<reference evidence="5" key="1">
    <citation type="journal article" date="2020" name="Nature">
        <title>Giant virus diversity and host interactions through global metagenomics.</title>
        <authorList>
            <person name="Schulz F."/>
            <person name="Roux S."/>
            <person name="Paez-Espino D."/>
            <person name="Jungbluth S."/>
            <person name="Walsh D.A."/>
            <person name="Denef V.J."/>
            <person name="McMahon K.D."/>
            <person name="Konstantinidis K.T."/>
            <person name="Eloe-Fadrosh E.A."/>
            <person name="Kyrpides N.C."/>
            <person name="Woyke T."/>
        </authorList>
    </citation>
    <scope>NUCLEOTIDE SEQUENCE</scope>
    <source>
        <strain evidence="5">GVMAG-S-1101169-75</strain>
    </source>
</reference>
<dbReference type="InterPro" id="IPR029063">
    <property type="entry name" value="SAM-dependent_MTases_sf"/>
</dbReference>
<dbReference type="PANTHER" id="PTHR43667:SF1">
    <property type="entry name" value="CYCLOPROPANE-FATTY-ACYL-PHOSPHOLIPID SYNTHASE"/>
    <property type="match status" value="1"/>
</dbReference>
<organism evidence="5">
    <name type="scientific">viral metagenome</name>
    <dbReference type="NCBI Taxonomy" id="1070528"/>
    <lineage>
        <taxon>unclassified sequences</taxon>
        <taxon>metagenomes</taxon>
        <taxon>organismal metagenomes</taxon>
    </lineage>
</organism>
<keyword evidence="1" id="KW-0489">Methyltransferase</keyword>
<dbReference type="SUPFAM" id="SSF53335">
    <property type="entry name" value="S-adenosyl-L-methionine-dependent methyltransferases"/>
    <property type="match status" value="1"/>
</dbReference>
<accession>A0A6C0K2Y8</accession>
<evidence type="ECO:0000256" key="3">
    <source>
        <dbReference type="ARBA" id="ARBA00022691"/>
    </source>
</evidence>
<dbReference type="InterPro" id="IPR050723">
    <property type="entry name" value="CFA/CMAS"/>
</dbReference>
<dbReference type="GO" id="GO:0032259">
    <property type="term" value="P:methylation"/>
    <property type="evidence" value="ECO:0007669"/>
    <property type="project" value="UniProtKB-KW"/>
</dbReference>
<evidence type="ECO:0000256" key="4">
    <source>
        <dbReference type="ARBA" id="ARBA00023098"/>
    </source>
</evidence>
<evidence type="ECO:0000313" key="5">
    <source>
        <dbReference type="EMBL" id="QHU11923.1"/>
    </source>
</evidence>
<dbReference type="AlphaFoldDB" id="A0A6C0K2Y8"/>
<proteinExistence type="predicted"/>
<protein>
    <recommendedName>
        <fullName evidence="6">Methyltransferase</fullName>
    </recommendedName>
</protein>
<dbReference type="EMBL" id="MN740792">
    <property type="protein sequence ID" value="QHU11923.1"/>
    <property type="molecule type" value="Genomic_DNA"/>
</dbReference>
<sequence>MIFFFFLLVKDMIKKKPMDLLTPHIITALDTIEKTGLRIVSETTPVVYRCLFEQFLLPAIASGIEKGKLVIKNEAGRILLEKGEGKPCGIIVIRDEVRFTHALLSRGEIGLGEAYTSEVWYAGEESLESLLLLFVLNERRKEGLGRHRLALKTWNFGTDSENIRHHYDAPGNDFFKLFLTDPYQAYSCGFFQKETDTLDMAQERKVKYVVRKLGLQNRTGARVLDVGCGWGYIMNTISKKTGCMITGVTLSENQKNSIETDLCTRNPNVRVLLVPFVDMEEPASLEEDGYDAIYSIGMFEHVRQENYEAFFRKVSRLLKPEGRLVLHTIIDARDRHDSRAYNKNDTFVTTHIFPGGQIPHRSWIDEAVDKTDLKIHHTELFGGQHYARTLSEWAMRLQWAKDHIEEVYGKKQYLLYEYYMRMCQASFTAGNMQLAHYVMSKGDVLTVEKGYVYE</sequence>
<keyword evidence="3" id="KW-0949">S-adenosyl-L-methionine</keyword>
<evidence type="ECO:0000256" key="2">
    <source>
        <dbReference type="ARBA" id="ARBA00022679"/>
    </source>
</evidence>
<dbReference type="PANTHER" id="PTHR43667">
    <property type="entry name" value="CYCLOPROPANE-FATTY-ACYL-PHOSPHOLIPID SYNTHASE"/>
    <property type="match status" value="1"/>
</dbReference>
<dbReference type="Pfam" id="PF02353">
    <property type="entry name" value="CMAS"/>
    <property type="match status" value="1"/>
</dbReference>
<keyword evidence="4" id="KW-0443">Lipid metabolism</keyword>
<dbReference type="GO" id="GO:0008168">
    <property type="term" value="F:methyltransferase activity"/>
    <property type="evidence" value="ECO:0007669"/>
    <property type="project" value="UniProtKB-KW"/>
</dbReference>
<keyword evidence="2" id="KW-0808">Transferase</keyword>
<dbReference type="CDD" id="cd02440">
    <property type="entry name" value="AdoMet_MTases"/>
    <property type="match status" value="1"/>
</dbReference>
<evidence type="ECO:0000256" key="1">
    <source>
        <dbReference type="ARBA" id="ARBA00022603"/>
    </source>
</evidence>
<dbReference type="GO" id="GO:0006629">
    <property type="term" value="P:lipid metabolic process"/>
    <property type="evidence" value="ECO:0007669"/>
    <property type="project" value="UniProtKB-KW"/>
</dbReference>
<dbReference type="Gene3D" id="3.40.50.150">
    <property type="entry name" value="Vaccinia Virus protein VP39"/>
    <property type="match status" value="1"/>
</dbReference>
<evidence type="ECO:0008006" key="6">
    <source>
        <dbReference type="Google" id="ProtNLM"/>
    </source>
</evidence>
<name>A0A6C0K2Y8_9ZZZZ</name>